<dbReference type="RefSeq" id="WP_073253213.1">
    <property type="nucleotide sequence ID" value="NZ_FRCS01000002.1"/>
</dbReference>
<sequence>MTSQGLAREARAGVFTLVCLSLSIALHSWAAGSLPSGPAMVAGAGLVLVAAVLLAGRERGFPLIAGVLLAAQVGLHYLFEALPHAGHHVAAPVSGEPSTTAMVLAHLVAGLSTAAWLRGGEAAAWRICRGLARGVAPLRLLWTLVRTLIVPTSRPARSVVAARAIVRPTPGWRHSVIRRGPPRASAFPAAL</sequence>
<evidence type="ECO:0000313" key="2">
    <source>
        <dbReference type="EMBL" id="SHM89555.1"/>
    </source>
</evidence>
<evidence type="ECO:0000313" key="3">
    <source>
        <dbReference type="Proteomes" id="UP000184440"/>
    </source>
</evidence>
<feature type="transmembrane region" description="Helical" evidence="1">
    <location>
        <begin position="61"/>
        <end position="79"/>
    </location>
</feature>
<dbReference type="OrthoDB" id="5191668at2"/>
<keyword evidence="1" id="KW-0472">Membrane</keyword>
<dbReference type="AlphaFoldDB" id="A0A1M7MFI7"/>
<name>A0A1M7MFI7_9ACTN</name>
<feature type="transmembrane region" description="Helical" evidence="1">
    <location>
        <begin position="99"/>
        <end position="117"/>
    </location>
</feature>
<feature type="transmembrane region" description="Helical" evidence="1">
    <location>
        <begin position="36"/>
        <end position="54"/>
    </location>
</feature>
<reference evidence="2 3" key="1">
    <citation type="submission" date="2016-11" db="EMBL/GenBank/DDBJ databases">
        <authorList>
            <person name="Jaros S."/>
            <person name="Januszkiewicz K."/>
            <person name="Wedrychowicz H."/>
        </authorList>
    </citation>
    <scope>NUCLEOTIDE SEQUENCE [LARGE SCALE GENOMIC DNA]</scope>
    <source>
        <strain evidence="2 3">DSM 46144</strain>
    </source>
</reference>
<keyword evidence="1" id="KW-1133">Transmembrane helix</keyword>
<proteinExistence type="predicted"/>
<keyword evidence="1" id="KW-0812">Transmembrane</keyword>
<evidence type="ECO:0000256" key="1">
    <source>
        <dbReference type="SAM" id="Phobius"/>
    </source>
</evidence>
<dbReference type="STRING" id="134849.SAMN05443668_102103"/>
<organism evidence="2 3">
    <name type="scientific">Cryptosporangium aurantiacum</name>
    <dbReference type="NCBI Taxonomy" id="134849"/>
    <lineage>
        <taxon>Bacteria</taxon>
        <taxon>Bacillati</taxon>
        <taxon>Actinomycetota</taxon>
        <taxon>Actinomycetes</taxon>
        <taxon>Cryptosporangiales</taxon>
        <taxon>Cryptosporangiaceae</taxon>
        <taxon>Cryptosporangium</taxon>
    </lineage>
</organism>
<keyword evidence="3" id="KW-1185">Reference proteome</keyword>
<protein>
    <submittedName>
        <fullName evidence="2">Uncharacterized protein</fullName>
    </submittedName>
</protein>
<feature type="transmembrane region" description="Helical" evidence="1">
    <location>
        <begin position="12"/>
        <end position="30"/>
    </location>
</feature>
<dbReference type="EMBL" id="FRCS01000002">
    <property type="protein sequence ID" value="SHM89555.1"/>
    <property type="molecule type" value="Genomic_DNA"/>
</dbReference>
<accession>A0A1M7MFI7</accession>
<gene>
    <name evidence="2" type="ORF">SAMN05443668_102103</name>
</gene>
<dbReference type="Proteomes" id="UP000184440">
    <property type="component" value="Unassembled WGS sequence"/>
</dbReference>